<dbReference type="InterPro" id="IPR027417">
    <property type="entry name" value="P-loop_NTPase"/>
</dbReference>
<proteinExistence type="inferred from homology"/>
<dbReference type="FunFam" id="1.10.400.10:FF:000005">
    <property type="entry name" value="Extra-large guanine nucleotide-binding protein 3"/>
    <property type="match status" value="1"/>
</dbReference>
<dbReference type="PANTHER" id="PTHR36486">
    <property type="entry name" value="OS01G0977800 PROTEIN"/>
    <property type="match status" value="1"/>
</dbReference>
<evidence type="ECO:0000256" key="9">
    <source>
        <dbReference type="ARBA" id="ARBA00023242"/>
    </source>
</evidence>
<evidence type="ECO:0000256" key="4">
    <source>
        <dbReference type="ARBA" id="ARBA00022771"/>
    </source>
</evidence>
<keyword evidence="4" id="KW-0863">Zinc-finger</keyword>
<dbReference type="GO" id="GO:0005525">
    <property type="term" value="F:GTP binding"/>
    <property type="evidence" value="ECO:0007669"/>
    <property type="project" value="UniProtKB-KW"/>
</dbReference>
<dbReference type="SMART" id="SM00275">
    <property type="entry name" value="G_alpha"/>
    <property type="match status" value="1"/>
</dbReference>
<gene>
    <name evidence="13" type="ORF">Fot_50985</name>
</gene>
<feature type="binding site" evidence="11">
    <location>
        <position position="692"/>
    </location>
    <ligand>
        <name>Mg(2+)</name>
        <dbReference type="ChEBI" id="CHEBI:18420"/>
    </ligand>
</feature>
<dbReference type="CDD" id="cd00066">
    <property type="entry name" value="G-alpha"/>
    <property type="match status" value="1"/>
</dbReference>
<evidence type="ECO:0000256" key="8">
    <source>
        <dbReference type="ARBA" id="ARBA00023224"/>
    </source>
</evidence>
<evidence type="ECO:0000256" key="12">
    <source>
        <dbReference type="SAM" id="MobiDB-lite"/>
    </source>
</evidence>
<dbReference type="PROSITE" id="PS51882">
    <property type="entry name" value="G_ALPHA"/>
    <property type="match status" value="1"/>
</dbReference>
<keyword evidence="2 11" id="KW-0479">Metal-binding</keyword>
<evidence type="ECO:0000256" key="1">
    <source>
        <dbReference type="ARBA" id="ARBA00004123"/>
    </source>
</evidence>
<keyword evidence="11" id="KW-0460">Magnesium</keyword>
<dbReference type="SUPFAM" id="SSF52540">
    <property type="entry name" value="P-loop containing nucleoside triphosphate hydrolases"/>
    <property type="match status" value="1"/>
</dbReference>
<dbReference type="InterPro" id="IPR001019">
    <property type="entry name" value="Gprotein_alpha_su"/>
</dbReference>
<comment type="similarity">
    <text evidence="10">Belongs to the G-alpha family. XLG subfamily.</text>
</comment>
<dbReference type="GO" id="GO:0005634">
    <property type="term" value="C:nucleus"/>
    <property type="evidence" value="ECO:0007669"/>
    <property type="project" value="UniProtKB-SubCell"/>
</dbReference>
<evidence type="ECO:0000313" key="14">
    <source>
        <dbReference type="Proteomes" id="UP001604277"/>
    </source>
</evidence>
<dbReference type="Proteomes" id="UP001604277">
    <property type="component" value="Unassembled WGS sequence"/>
</dbReference>
<protein>
    <submittedName>
        <fullName evidence="13">Extra-large guanine nucleotide-binding protein 1</fullName>
    </submittedName>
</protein>
<dbReference type="Pfam" id="PF00503">
    <property type="entry name" value="G-alpha"/>
    <property type="match status" value="1"/>
</dbReference>
<evidence type="ECO:0000313" key="13">
    <source>
        <dbReference type="EMBL" id="KAL2469409.1"/>
    </source>
</evidence>
<dbReference type="GO" id="GO:0003924">
    <property type="term" value="F:GTPase activity"/>
    <property type="evidence" value="ECO:0007669"/>
    <property type="project" value="UniProtKB-ARBA"/>
</dbReference>
<sequence>MTSVWRSIFPSKREDDEEDDYNLDYSFAMEYSGPPVSRDIPEVVPVDVRRIPIAAMVARASTLNNLSLPVIQPIVRSGYPEKKLSIDLKLGSESPVSEVHLDKFGSTCEDLSGNSDDGVDREGAIGLAIGESNILDRGSSNSGELGFSAGHGDSNHLSGSSEVEDLDDEYKEDLGFGNCSNATVLDTEKSTMRSGDLEGCADEAPRQGNRMPVVTFLDCTSSDVTSEEGDDGAVVFPDKPVVADDTRKGTCYKCLQRKRFGEKEACIVCGAKFCIKCLLRAMGSMPEGRKCITCIGYRIDESRRGTLGKCSRMLKKLFTDDVIKQIMSSEVLCEVNQLPPNLICVNDKHLSIEELVLLQSCPNPPKKLKPGKYWYDKVSGFWGKEGDKPCQIISPQLAVGYTIRQDASNGNTNVQINNREITKPELWMLQAAGIHCEGNPHFWVTADGSYQHEGMNYVMGKLWDKKRVKIVCTALSLPFPSGTANTMGEEVDNNTDNINSKNLDQKTMNKLLLVGSDQSGTCTIFKQAKILYNVPFSEDERQNIKFMIQRNLYSYIGILLEGRERFEEDYLVEMRRQRIDQPSSSSGNANQVDEKNIYSISPRLKAFSSWLLQIMMSGNLGAIFPAATREYAPLVEELWRDKAFQATYERRNELLMLPRVADYFLNRAVEISRMDYEPCEMDILYAEGITSSNGVASMEFSFSNSSRDGYMEPVDQNDHLVRYQLIRVHADSLGENCKWLEMFEDVDLVVYCVSLIDYDEFYEDISGVCTNKMLASKKLFTNIVTHPIFAEKDFLLILSKFDLLEEKIEHVPLTQCDWFQDFNPVISFSPHNNNRNNPSLAQRAFHYIAVKYKRLFTSITGRKLFVSPVTGLEADSVDKALKYGREILRWDEDRYAFSMNSTESMEPSTSL</sequence>
<reference evidence="14" key="1">
    <citation type="submission" date="2024-07" db="EMBL/GenBank/DDBJ databases">
        <title>Two chromosome-level genome assemblies of Korean endemic species Abeliophyllum distichum and Forsythia ovata (Oleaceae).</title>
        <authorList>
            <person name="Jang H."/>
        </authorList>
    </citation>
    <scope>NUCLEOTIDE SEQUENCE [LARGE SCALE GENOMIC DNA]</scope>
</reference>
<dbReference type="FunFam" id="3.40.50.300:FF:000692">
    <property type="entry name" value="Guanine nucleotide-binding protein subunit alpha"/>
    <property type="match status" value="1"/>
</dbReference>
<dbReference type="SUPFAM" id="SSF47895">
    <property type="entry name" value="Transducin (alpha subunit), insertion domain"/>
    <property type="match status" value="1"/>
</dbReference>
<dbReference type="InterPro" id="IPR011025">
    <property type="entry name" value="GproteinA_insert"/>
</dbReference>
<evidence type="ECO:0000256" key="2">
    <source>
        <dbReference type="ARBA" id="ARBA00022723"/>
    </source>
</evidence>
<evidence type="ECO:0000256" key="10">
    <source>
        <dbReference type="ARBA" id="ARBA00060880"/>
    </source>
</evidence>
<dbReference type="PANTHER" id="PTHR36486:SF4">
    <property type="entry name" value="PH DOMAIN-CONTAINING PROTEIN"/>
    <property type="match status" value="1"/>
</dbReference>
<keyword evidence="7" id="KW-0342">GTP-binding</keyword>
<keyword evidence="9" id="KW-0539">Nucleus</keyword>
<comment type="subcellular location">
    <subcellularLocation>
        <location evidence="1">Nucleus</location>
    </subcellularLocation>
</comment>
<keyword evidence="14" id="KW-1185">Reference proteome</keyword>
<evidence type="ECO:0000256" key="6">
    <source>
        <dbReference type="ARBA" id="ARBA00022837"/>
    </source>
</evidence>
<dbReference type="PRINTS" id="PR00318">
    <property type="entry name" value="GPROTEINA"/>
</dbReference>
<evidence type="ECO:0000256" key="11">
    <source>
        <dbReference type="PIRSR" id="PIRSR601019-2"/>
    </source>
</evidence>
<dbReference type="InterPro" id="IPR053057">
    <property type="entry name" value="XLG_GTP-binding"/>
</dbReference>
<comment type="caution">
    <text evidence="13">The sequence shown here is derived from an EMBL/GenBank/DDBJ whole genome shotgun (WGS) entry which is preliminary data.</text>
</comment>
<evidence type="ECO:0000256" key="7">
    <source>
        <dbReference type="ARBA" id="ARBA00023134"/>
    </source>
</evidence>
<dbReference type="Gene3D" id="1.10.400.10">
    <property type="entry name" value="GI Alpha 1, domain 2-like"/>
    <property type="match status" value="1"/>
</dbReference>
<dbReference type="Gene3D" id="3.40.50.300">
    <property type="entry name" value="P-loop containing nucleotide triphosphate hydrolases"/>
    <property type="match status" value="1"/>
</dbReference>
<dbReference type="EMBL" id="JBFOLJ010000016">
    <property type="protein sequence ID" value="KAL2469409.1"/>
    <property type="molecule type" value="Genomic_DNA"/>
</dbReference>
<keyword evidence="6" id="KW-0106">Calcium</keyword>
<keyword evidence="3" id="KW-0547">Nucleotide-binding</keyword>
<keyword evidence="8" id="KW-0807">Transducer</keyword>
<evidence type="ECO:0000256" key="3">
    <source>
        <dbReference type="ARBA" id="ARBA00022741"/>
    </source>
</evidence>
<evidence type="ECO:0000256" key="5">
    <source>
        <dbReference type="ARBA" id="ARBA00022833"/>
    </source>
</evidence>
<dbReference type="GO" id="GO:0007165">
    <property type="term" value="P:signal transduction"/>
    <property type="evidence" value="ECO:0007669"/>
    <property type="project" value="UniProtKB-KW"/>
</dbReference>
<organism evidence="13 14">
    <name type="scientific">Forsythia ovata</name>
    <dbReference type="NCBI Taxonomy" id="205694"/>
    <lineage>
        <taxon>Eukaryota</taxon>
        <taxon>Viridiplantae</taxon>
        <taxon>Streptophyta</taxon>
        <taxon>Embryophyta</taxon>
        <taxon>Tracheophyta</taxon>
        <taxon>Spermatophyta</taxon>
        <taxon>Magnoliopsida</taxon>
        <taxon>eudicotyledons</taxon>
        <taxon>Gunneridae</taxon>
        <taxon>Pentapetalae</taxon>
        <taxon>asterids</taxon>
        <taxon>lamiids</taxon>
        <taxon>Lamiales</taxon>
        <taxon>Oleaceae</taxon>
        <taxon>Forsythieae</taxon>
        <taxon>Forsythia</taxon>
    </lineage>
</organism>
<dbReference type="GO" id="GO:0008270">
    <property type="term" value="F:zinc ion binding"/>
    <property type="evidence" value="ECO:0007669"/>
    <property type="project" value="UniProtKB-KW"/>
</dbReference>
<keyword evidence="5" id="KW-0862">Zinc</keyword>
<name>A0ABD1Q0L4_9LAMI</name>
<accession>A0ABD1Q0L4</accession>
<dbReference type="AlphaFoldDB" id="A0ABD1Q0L4"/>
<feature type="region of interest" description="Disordered" evidence="12">
    <location>
        <begin position="140"/>
        <end position="162"/>
    </location>
</feature>